<sequence>MVFNKMVDIRNIYQAIGKQISSPVGTLLTRQQNFVLIILSLILLIQTPENIGSPLASHLANVSDTNTSMLGDFQPLVGANVQPTSMNSLEIKDTVAEQEAYEKEWQGGSDDVDEGDFKRWDISQWLNQLMHVSNPMTPQNEAEIIQRVLVCQELLQMVIQPNRSGGMEPHLSHGKLLPELIDDPAARKLLSLADPKLTCRSAQEKWFIDYYFDQFNNSTLKRVSEALNEINKMITLVNFTLIAGFALPIFSRLTRRSPSLAIWCLLKWYACFVLAYLLLATLPQLVHEVWHSLEQTIPSRSQQSQSADTILLRRGQTDKNKPSLAPEERSVSRELQQPDKTAQKTRRLIFGLDDINGITCPLVTFFTHVFRYTPHWLLLVALWEQIVRRLNSSGTKEPHPMERAVYQPRGKGETQAEEGQETLKNENQEESEEVRRKWKKGGLPQQTGFSSIHSNPNRSIHWSRRHASSSHEPSGQQRRDGSKITVHGERRPIRAAMRQPTSTDLKLTTPLPGQPVVVLTSLYCPYVGPGLGRLGAQLVTITAFVGHIVMNIHSLWLYTIVEDRCRLNSEHSYIFYSYYPIVLHVSGYFIKWFYNLYILLHHSILILHTNSGLLLNCY</sequence>
<feature type="compositionally biased region" description="Polar residues" evidence="1">
    <location>
        <begin position="444"/>
        <end position="460"/>
    </location>
</feature>
<keyword evidence="2" id="KW-0472">Membrane</keyword>
<dbReference type="AlphaFoldDB" id="A0A448WHR7"/>
<feature type="transmembrane region" description="Helical" evidence="2">
    <location>
        <begin position="538"/>
        <end position="561"/>
    </location>
</feature>
<feature type="compositionally biased region" description="Basic and acidic residues" evidence="1">
    <location>
        <begin position="318"/>
        <end position="332"/>
    </location>
</feature>
<feature type="region of interest" description="Disordered" evidence="1">
    <location>
        <begin position="393"/>
        <end position="492"/>
    </location>
</feature>
<feature type="compositionally biased region" description="Basic and acidic residues" evidence="1">
    <location>
        <begin position="477"/>
        <end position="492"/>
    </location>
</feature>
<dbReference type="Proteomes" id="UP000784294">
    <property type="component" value="Unassembled WGS sequence"/>
</dbReference>
<proteinExistence type="predicted"/>
<evidence type="ECO:0008006" key="5">
    <source>
        <dbReference type="Google" id="ProtNLM"/>
    </source>
</evidence>
<gene>
    <name evidence="3" type="ORF">PXEA_LOCUS5378</name>
</gene>
<keyword evidence="2" id="KW-0812">Transmembrane</keyword>
<keyword evidence="2" id="KW-1133">Transmembrane helix</keyword>
<evidence type="ECO:0000256" key="2">
    <source>
        <dbReference type="SAM" id="Phobius"/>
    </source>
</evidence>
<dbReference type="EMBL" id="CAAALY010013309">
    <property type="protein sequence ID" value="VEL11938.1"/>
    <property type="molecule type" value="Genomic_DNA"/>
</dbReference>
<comment type="caution">
    <text evidence="3">The sequence shown here is derived from an EMBL/GenBank/DDBJ whole genome shotgun (WGS) entry which is preliminary data.</text>
</comment>
<reference evidence="3" key="1">
    <citation type="submission" date="2018-11" db="EMBL/GenBank/DDBJ databases">
        <authorList>
            <consortium name="Pathogen Informatics"/>
        </authorList>
    </citation>
    <scope>NUCLEOTIDE SEQUENCE</scope>
</reference>
<feature type="transmembrane region" description="Helical" evidence="2">
    <location>
        <begin position="573"/>
        <end position="590"/>
    </location>
</feature>
<evidence type="ECO:0000313" key="4">
    <source>
        <dbReference type="Proteomes" id="UP000784294"/>
    </source>
</evidence>
<dbReference type="OrthoDB" id="6286913at2759"/>
<accession>A0A448WHR7</accession>
<evidence type="ECO:0000313" key="3">
    <source>
        <dbReference type="EMBL" id="VEL11938.1"/>
    </source>
</evidence>
<evidence type="ECO:0000256" key="1">
    <source>
        <dbReference type="SAM" id="MobiDB-lite"/>
    </source>
</evidence>
<feature type="region of interest" description="Disordered" evidence="1">
    <location>
        <begin position="318"/>
        <end position="340"/>
    </location>
</feature>
<organism evidence="3 4">
    <name type="scientific">Protopolystoma xenopodis</name>
    <dbReference type="NCBI Taxonomy" id="117903"/>
    <lineage>
        <taxon>Eukaryota</taxon>
        <taxon>Metazoa</taxon>
        <taxon>Spiralia</taxon>
        <taxon>Lophotrochozoa</taxon>
        <taxon>Platyhelminthes</taxon>
        <taxon>Monogenea</taxon>
        <taxon>Polyopisthocotylea</taxon>
        <taxon>Polystomatidea</taxon>
        <taxon>Polystomatidae</taxon>
        <taxon>Protopolystoma</taxon>
    </lineage>
</organism>
<feature type="transmembrane region" description="Helical" evidence="2">
    <location>
        <begin position="260"/>
        <end position="279"/>
    </location>
</feature>
<feature type="transmembrane region" description="Helical" evidence="2">
    <location>
        <begin position="233"/>
        <end position="253"/>
    </location>
</feature>
<protein>
    <recommendedName>
        <fullName evidence="5">Chloride channel CLIC-like protein 1</fullName>
    </recommendedName>
</protein>
<name>A0A448WHR7_9PLAT</name>
<keyword evidence="4" id="KW-1185">Reference proteome</keyword>